<comment type="caution">
    <text evidence="2">The sequence shown here is derived from an EMBL/GenBank/DDBJ whole genome shotgun (WGS) entry which is preliminary data.</text>
</comment>
<dbReference type="AlphaFoldDB" id="A0A4Z1JKA3"/>
<sequence length="114" mass="12328">MGTGSLAYISFFVKLMEGISWLVIVYRAYICGFYDMTKRIPVHRVGHKATRAKFPQPCGSITILAPVPVPGSVAGHAVILSYCSSGTSAGGPARMSHFWTPELSSEERAGYAQM</sequence>
<keyword evidence="1" id="KW-1133">Transmembrane helix</keyword>
<organism evidence="2 3">
    <name type="scientific">Botrytis elliptica</name>
    <dbReference type="NCBI Taxonomy" id="278938"/>
    <lineage>
        <taxon>Eukaryota</taxon>
        <taxon>Fungi</taxon>
        <taxon>Dikarya</taxon>
        <taxon>Ascomycota</taxon>
        <taxon>Pezizomycotina</taxon>
        <taxon>Leotiomycetes</taxon>
        <taxon>Helotiales</taxon>
        <taxon>Sclerotiniaceae</taxon>
        <taxon>Botrytis</taxon>
    </lineage>
</organism>
<proteinExistence type="predicted"/>
<accession>A0A4Z1JKA3</accession>
<name>A0A4Z1JKA3_9HELO</name>
<protein>
    <submittedName>
        <fullName evidence="2">Uncharacterized protein</fullName>
    </submittedName>
</protein>
<evidence type="ECO:0000313" key="3">
    <source>
        <dbReference type="Proteomes" id="UP000297229"/>
    </source>
</evidence>
<keyword evidence="1" id="KW-0472">Membrane</keyword>
<gene>
    <name evidence="2" type="ORF">BELL_0309g00060</name>
</gene>
<evidence type="ECO:0000256" key="1">
    <source>
        <dbReference type="SAM" id="Phobius"/>
    </source>
</evidence>
<dbReference type="Proteomes" id="UP000297229">
    <property type="component" value="Unassembled WGS sequence"/>
</dbReference>
<keyword evidence="3" id="KW-1185">Reference proteome</keyword>
<reference evidence="2 3" key="1">
    <citation type="submission" date="2017-12" db="EMBL/GenBank/DDBJ databases">
        <title>Comparative genomics of Botrytis spp.</title>
        <authorList>
            <person name="Valero-Jimenez C.A."/>
            <person name="Tapia P."/>
            <person name="Veloso J."/>
            <person name="Silva-Moreno E."/>
            <person name="Staats M."/>
            <person name="Valdes J.H."/>
            <person name="Van Kan J.A.L."/>
        </authorList>
    </citation>
    <scope>NUCLEOTIDE SEQUENCE [LARGE SCALE GENOMIC DNA]</scope>
    <source>
        <strain evidence="2 3">Be9601</strain>
    </source>
</reference>
<evidence type="ECO:0000313" key="2">
    <source>
        <dbReference type="EMBL" id="TGO74085.1"/>
    </source>
</evidence>
<dbReference type="EMBL" id="PQXM01000307">
    <property type="protein sequence ID" value="TGO74085.1"/>
    <property type="molecule type" value="Genomic_DNA"/>
</dbReference>
<feature type="transmembrane region" description="Helical" evidence="1">
    <location>
        <begin position="6"/>
        <end position="29"/>
    </location>
</feature>
<keyword evidence="1" id="KW-0812">Transmembrane</keyword>